<dbReference type="EC" id="6.1.1.9" evidence="4"/>
<name>A0AAJ0HVI2_9PEZI</name>
<dbReference type="InterPro" id="IPR014729">
    <property type="entry name" value="Rossmann-like_a/b/a_fold"/>
</dbReference>
<evidence type="ECO:0000256" key="11">
    <source>
        <dbReference type="ARBA" id="ARBA00029936"/>
    </source>
</evidence>
<dbReference type="FunFam" id="3.90.740.10:FF:000005">
    <property type="entry name" value="Valine--tRNA ligase, mitochondrial"/>
    <property type="match status" value="1"/>
</dbReference>
<evidence type="ECO:0000256" key="5">
    <source>
        <dbReference type="ARBA" id="ARBA00022490"/>
    </source>
</evidence>
<organism evidence="18 19">
    <name type="scientific">Lasiosphaeria hispida</name>
    <dbReference type="NCBI Taxonomy" id="260671"/>
    <lineage>
        <taxon>Eukaryota</taxon>
        <taxon>Fungi</taxon>
        <taxon>Dikarya</taxon>
        <taxon>Ascomycota</taxon>
        <taxon>Pezizomycotina</taxon>
        <taxon>Sordariomycetes</taxon>
        <taxon>Sordariomycetidae</taxon>
        <taxon>Sordariales</taxon>
        <taxon>Lasiosphaeriaceae</taxon>
        <taxon>Lasiosphaeria</taxon>
    </lineage>
</organism>
<keyword evidence="19" id="KW-1185">Reference proteome</keyword>
<dbReference type="GO" id="GO:0002161">
    <property type="term" value="F:aminoacyl-tRNA deacylase activity"/>
    <property type="evidence" value="ECO:0007669"/>
    <property type="project" value="InterPro"/>
</dbReference>
<evidence type="ECO:0000313" key="19">
    <source>
        <dbReference type="Proteomes" id="UP001275084"/>
    </source>
</evidence>
<dbReference type="PRINTS" id="PR00986">
    <property type="entry name" value="TRNASYNTHVAL"/>
</dbReference>
<evidence type="ECO:0000256" key="2">
    <source>
        <dbReference type="ARBA" id="ARBA00004496"/>
    </source>
</evidence>
<evidence type="ECO:0000256" key="4">
    <source>
        <dbReference type="ARBA" id="ARBA00013169"/>
    </source>
</evidence>
<dbReference type="GO" id="GO:0005524">
    <property type="term" value="F:ATP binding"/>
    <property type="evidence" value="ECO:0007669"/>
    <property type="project" value="UniProtKB-KW"/>
</dbReference>
<evidence type="ECO:0000256" key="3">
    <source>
        <dbReference type="ARBA" id="ARBA00005594"/>
    </source>
</evidence>
<dbReference type="NCBIfam" id="TIGR00422">
    <property type="entry name" value="valS"/>
    <property type="match status" value="1"/>
</dbReference>
<dbReference type="InterPro" id="IPR002303">
    <property type="entry name" value="Valyl-tRNA_ligase"/>
</dbReference>
<evidence type="ECO:0000256" key="12">
    <source>
        <dbReference type="ARBA" id="ARBA00040837"/>
    </source>
</evidence>
<dbReference type="FunFam" id="3.40.50.620:FF:000020">
    <property type="entry name" value="Valine--tRNA ligase, mitochondrial"/>
    <property type="match status" value="1"/>
</dbReference>
<feature type="domain" description="Aminoacyl-tRNA synthetase class Ia" evidence="16">
    <location>
        <begin position="139"/>
        <end position="759"/>
    </location>
</feature>
<feature type="domain" description="Methionyl/Valyl/Leucyl/Isoleucyl-tRNA synthetase anticodon-binding" evidence="17">
    <location>
        <begin position="803"/>
        <end position="949"/>
    </location>
</feature>
<evidence type="ECO:0000256" key="6">
    <source>
        <dbReference type="ARBA" id="ARBA00022598"/>
    </source>
</evidence>
<dbReference type="PROSITE" id="PS00178">
    <property type="entry name" value="AA_TRNA_LIGASE_I"/>
    <property type="match status" value="1"/>
</dbReference>
<keyword evidence="9 14" id="KW-0648">Protein biosynthesis</keyword>
<dbReference type="CDD" id="cd07962">
    <property type="entry name" value="Anticodon_Ia_Val"/>
    <property type="match status" value="1"/>
</dbReference>
<dbReference type="SUPFAM" id="SSF47323">
    <property type="entry name" value="Anticodon-binding domain of a subclass of class I aminoacyl-tRNA synthetases"/>
    <property type="match status" value="1"/>
</dbReference>
<dbReference type="PANTHER" id="PTHR11946:SF109">
    <property type="entry name" value="VALINE--TRNA LIGASE"/>
    <property type="match status" value="1"/>
</dbReference>
<dbReference type="InterPro" id="IPR002300">
    <property type="entry name" value="aa-tRNA-synth_Ia"/>
</dbReference>
<dbReference type="EMBL" id="JAUIQD010000001">
    <property type="protein sequence ID" value="KAK3363671.1"/>
    <property type="molecule type" value="Genomic_DNA"/>
</dbReference>
<dbReference type="FunFam" id="1.10.730.10:FF:000009">
    <property type="entry name" value="Valine--tRNA ligase, mitochondrial"/>
    <property type="match status" value="1"/>
</dbReference>
<dbReference type="GO" id="GO:0005829">
    <property type="term" value="C:cytosol"/>
    <property type="evidence" value="ECO:0007669"/>
    <property type="project" value="TreeGrafter"/>
</dbReference>
<evidence type="ECO:0000256" key="10">
    <source>
        <dbReference type="ARBA" id="ARBA00023146"/>
    </source>
</evidence>
<keyword evidence="5" id="KW-0963">Cytoplasm</keyword>
<dbReference type="Proteomes" id="UP001275084">
    <property type="component" value="Unassembled WGS sequence"/>
</dbReference>
<evidence type="ECO:0000256" key="8">
    <source>
        <dbReference type="ARBA" id="ARBA00022840"/>
    </source>
</evidence>
<dbReference type="GO" id="GO:0005739">
    <property type="term" value="C:mitochondrion"/>
    <property type="evidence" value="ECO:0007669"/>
    <property type="project" value="UniProtKB-SubCell"/>
</dbReference>
<dbReference type="SUPFAM" id="SSF52374">
    <property type="entry name" value="Nucleotidylyl transferase"/>
    <property type="match status" value="1"/>
</dbReference>
<dbReference type="GO" id="GO:0006438">
    <property type="term" value="P:valyl-tRNA aminoacylation"/>
    <property type="evidence" value="ECO:0007669"/>
    <property type="project" value="InterPro"/>
</dbReference>
<dbReference type="Gene3D" id="3.90.740.10">
    <property type="entry name" value="Valyl/Leucyl/Isoleucyl-tRNA synthetase, editing domain"/>
    <property type="match status" value="1"/>
</dbReference>
<dbReference type="InterPro" id="IPR009008">
    <property type="entry name" value="Val/Leu/Ile-tRNA-synth_edit"/>
</dbReference>
<evidence type="ECO:0000256" key="1">
    <source>
        <dbReference type="ARBA" id="ARBA00004173"/>
    </source>
</evidence>
<evidence type="ECO:0000313" key="18">
    <source>
        <dbReference type="EMBL" id="KAK3363671.1"/>
    </source>
</evidence>
<dbReference type="FunFam" id="3.40.50.620:FF:000078">
    <property type="entry name" value="Valine--tRNA ligase, mitochondrial"/>
    <property type="match status" value="1"/>
</dbReference>
<dbReference type="Gene3D" id="3.40.50.620">
    <property type="entry name" value="HUPs"/>
    <property type="match status" value="2"/>
</dbReference>
<feature type="compositionally biased region" description="Low complexity" evidence="15">
    <location>
        <begin position="45"/>
        <end position="55"/>
    </location>
</feature>
<keyword evidence="7 14" id="KW-0547">Nucleotide-binding</keyword>
<comment type="catalytic activity">
    <reaction evidence="13">
        <text>tRNA(Val) + L-valine + ATP = L-valyl-tRNA(Val) + AMP + diphosphate</text>
        <dbReference type="Rhea" id="RHEA:10704"/>
        <dbReference type="Rhea" id="RHEA-COMP:9672"/>
        <dbReference type="Rhea" id="RHEA-COMP:9708"/>
        <dbReference type="ChEBI" id="CHEBI:30616"/>
        <dbReference type="ChEBI" id="CHEBI:33019"/>
        <dbReference type="ChEBI" id="CHEBI:57762"/>
        <dbReference type="ChEBI" id="CHEBI:78442"/>
        <dbReference type="ChEBI" id="CHEBI:78537"/>
        <dbReference type="ChEBI" id="CHEBI:456215"/>
        <dbReference type="EC" id="6.1.1.9"/>
    </reaction>
</comment>
<dbReference type="CDD" id="cd00817">
    <property type="entry name" value="ValRS_core"/>
    <property type="match status" value="1"/>
</dbReference>
<evidence type="ECO:0000256" key="7">
    <source>
        <dbReference type="ARBA" id="ARBA00022741"/>
    </source>
</evidence>
<gene>
    <name evidence="18" type="ORF">B0T25DRAFT_443115</name>
</gene>
<dbReference type="GO" id="GO:0004832">
    <property type="term" value="F:valine-tRNA ligase activity"/>
    <property type="evidence" value="ECO:0007669"/>
    <property type="project" value="UniProtKB-EC"/>
</dbReference>
<keyword evidence="6 14" id="KW-0436">Ligase</keyword>
<evidence type="ECO:0000259" key="17">
    <source>
        <dbReference type="Pfam" id="PF08264"/>
    </source>
</evidence>
<evidence type="ECO:0000256" key="15">
    <source>
        <dbReference type="SAM" id="MobiDB-lite"/>
    </source>
</evidence>
<keyword evidence="10 14" id="KW-0030">Aminoacyl-tRNA synthetase</keyword>
<comment type="subcellular location">
    <subcellularLocation>
        <location evidence="2">Cytoplasm</location>
    </subcellularLocation>
    <subcellularLocation>
        <location evidence="1">Mitochondrion</location>
    </subcellularLocation>
</comment>
<proteinExistence type="inferred from homology"/>
<feature type="region of interest" description="Disordered" evidence="15">
    <location>
        <begin position="45"/>
        <end position="112"/>
    </location>
</feature>
<dbReference type="InterPro" id="IPR001412">
    <property type="entry name" value="aa-tRNA-synth_I_CS"/>
</dbReference>
<feature type="compositionally biased region" description="Basic and acidic residues" evidence="15">
    <location>
        <begin position="56"/>
        <end position="72"/>
    </location>
</feature>
<evidence type="ECO:0000259" key="16">
    <source>
        <dbReference type="Pfam" id="PF00133"/>
    </source>
</evidence>
<reference evidence="18" key="1">
    <citation type="journal article" date="2023" name="Mol. Phylogenet. Evol.">
        <title>Genome-scale phylogeny and comparative genomics of the fungal order Sordariales.</title>
        <authorList>
            <person name="Hensen N."/>
            <person name="Bonometti L."/>
            <person name="Westerberg I."/>
            <person name="Brannstrom I.O."/>
            <person name="Guillou S."/>
            <person name="Cros-Aarteil S."/>
            <person name="Calhoun S."/>
            <person name="Haridas S."/>
            <person name="Kuo A."/>
            <person name="Mondo S."/>
            <person name="Pangilinan J."/>
            <person name="Riley R."/>
            <person name="LaButti K."/>
            <person name="Andreopoulos B."/>
            <person name="Lipzen A."/>
            <person name="Chen C."/>
            <person name="Yan M."/>
            <person name="Daum C."/>
            <person name="Ng V."/>
            <person name="Clum A."/>
            <person name="Steindorff A."/>
            <person name="Ohm R.A."/>
            <person name="Martin F."/>
            <person name="Silar P."/>
            <person name="Natvig D.O."/>
            <person name="Lalanne C."/>
            <person name="Gautier V."/>
            <person name="Ament-Velasquez S.L."/>
            <person name="Kruys A."/>
            <person name="Hutchinson M.I."/>
            <person name="Powell A.J."/>
            <person name="Barry K."/>
            <person name="Miller A.N."/>
            <person name="Grigoriev I.V."/>
            <person name="Debuchy R."/>
            <person name="Gladieux P."/>
            <person name="Hiltunen Thoren M."/>
            <person name="Johannesson H."/>
        </authorList>
    </citation>
    <scope>NUCLEOTIDE SEQUENCE</scope>
    <source>
        <strain evidence="18">CBS 955.72</strain>
    </source>
</reference>
<dbReference type="InterPro" id="IPR033705">
    <property type="entry name" value="Anticodon_Ia_Val"/>
</dbReference>
<evidence type="ECO:0000256" key="13">
    <source>
        <dbReference type="ARBA" id="ARBA00047552"/>
    </source>
</evidence>
<reference evidence="18" key="2">
    <citation type="submission" date="2023-06" db="EMBL/GenBank/DDBJ databases">
        <authorList>
            <consortium name="Lawrence Berkeley National Laboratory"/>
            <person name="Haridas S."/>
            <person name="Hensen N."/>
            <person name="Bonometti L."/>
            <person name="Westerberg I."/>
            <person name="Brannstrom I.O."/>
            <person name="Guillou S."/>
            <person name="Cros-Aarteil S."/>
            <person name="Calhoun S."/>
            <person name="Kuo A."/>
            <person name="Mondo S."/>
            <person name="Pangilinan J."/>
            <person name="Riley R."/>
            <person name="Labutti K."/>
            <person name="Andreopoulos B."/>
            <person name="Lipzen A."/>
            <person name="Chen C."/>
            <person name="Yanf M."/>
            <person name="Daum C."/>
            <person name="Ng V."/>
            <person name="Clum A."/>
            <person name="Steindorff A."/>
            <person name="Ohm R."/>
            <person name="Martin F."/>
            <person name="Silar P."/>
            <person name="Natvig D."/>
            <person name="Lalanne C."/>
            <person name="Gautier V."/>
            <person name="Ament-Velasquez S.L."/>
            <person name="Kruys A."/>
            <person name="Hutchinson M.I."/>
            <person name="Powell A.J."/>
            <person name="Barry K."/>
            <person name="Miller A.N."/>
            <person name="Grigoriev I.V."/>
            <person name="Debuchy R."/>
            <person name="Gladieux P."/>
            <person name="Thoren M.H."/>
            <person name="Johannesson H."/>
        </authorList>
    </citation>
    <scope>NUCLEOTIDE SEQUENCE</scope>
    <source>
        <strain evidence="18">CBS 955.72</strain>
    </source>
</reference>
<dbReference type="Pfam" id="PF00133">
    <property type="entry name" value="tRNA-synt_1"/>
    <property type="match status" value="1"/>
</dbReference>
<comment type="caution">
    <text evidence="18">The sequence shown here is derived from an EMBL/GenBank/DDBJ whole genome shotgun (WGS) entry which is preliminary data.</text>
</comment>
<dbReference type="InterPro" id="IPR013155">
    <property type="entry name" value="M/V/L/I-tRNA-synth_anticd-bd"/>
</dbReference>
<dbReference type="Pfam" id="PF08264">
    <property type="entry name" value="Anticodon_1"/>
    <property type="match status" value="1"/>
</dbReference>
<protein>
    <recommendedName>
        <fullName evidence="12">Valine--tRNA ligase, mitochondrial</fullName>
        <ecNumber evidence="4">6.1.1.9</ecNumber>
    </recommendedName>
    <alternativeName>
        <fullName evidence="11">Valyl-tRNA synthetase</fullName>
    </alternativeName>
</protein>
<feature type="compositionally biased region" description="Low complexity" evidence="15">
    <location>
        <begin position="73"/>
        <end position="102"/>
    </location>
</feature>
<dbReference type="SUPFAM" id="SSF50677">
    <property type="entry name" value="ValRS/IleRS/LeuRS editing domain"/>
    <property type="match status" value="1"/>
</dbReference>
<comment type="similarity">
    <text evidence="3 14">Belongs to the class-I aminoacyl-tRNA synthetase family.</text>
</comment>
<dbReference type="NCBIfam" id="NF004349">
    <property type="entry name" value="PRK05729.1"/>
    <property type="match status" value="1"/>
</dbReference>
<dbReference type="AlphaFoldDB" id="A0AAJ0HVI2"/>
<dbReference type="HAMAP" id="MF_02004">
    <property type="entry name" value="Val_tRNA_synth_type1"/>
    <property type="match status" value="1"/>
</dbReference>
<dbReference type="InterPro" id="IPR009080">
    <property type="entry name" value="tRNAsynth_Ia_anticodon-bd"/>
</dbReference>
<sequence length="1094" mass="122444">MPILFWRLVSSGRKSLLRVSTQFTLPATRHFSINPRTNMADTLAAPAAPDAPDATTAKKNEQKEKAKADKAAKFAAKQSKIKQQPKQAASQPAPKAAKVQAPTLPVFKNDTPGGDKKAIKPFDDPYFNAYNPSAVEAAWYQWWEKSGFFKPETHGSADVGTFVIPLPPPNVTGALHCGHALANSLQDTLIRWYRMKGYATLWVPGCDHAGISTQSVVEKMLWKKEKKTRLDLGREDFTKLVWEWKDEYHQRINNAQKLMGGSMDWSREAFTMDENLSAATAETFCRLHDEGLIYRSDRLVNWCTHLNTALSSLEVENKEITGRTLLDVPGYDKKVEFGVLTYFKYPIEGTDLTVEVATTRPETMLGDSGIAVNPDDSRYTHLVGKYARHPFTDRLLKIVADSYVDAEFGTGAVKLTPAHDFNDYQLGQRHGLEFINILNDNGTLNENAGPMFQGQKRFDARYTVVQELTKLGLFVKKEPNAMKIPLCEKSKDVIEPLAKPMWWVRMAEMADAALKVVEDGTVKISPESARKSYTRWLSNINDWCISRQLWWGHQIPAYRVIFEGEGDAEVKDSPWIVGRTEDEAQAKAEAKFAPRKFRLERDPDCLDTWFSSGLWPMSILGWPNVENPDFQKFFPTSMLETGWDILFFWVSRMIMLSLKLTGKVPFTEVYCHSLIRDSEGRKMSKSLGNVIDPLDIISGIELETLHGKLLVGNLKDDEVARATKYQKTAFPAGIPECGADALRFTLLSYTTGGGDISFDIKVMHAYRRFCNKVWQASKYVLGKLPEDFVPAGQLNIASLSVPEKWILHRMNTAVKEINEALQNREFSKSTKVAYQFFYDELCDVFIENSKSILSDGTPEEQQSVQKTLYHTLDVALRLLHPFLPFITEELWQRLPRKAGDGPSVMLAPYPAYETNLDFVSEAEDYELGLKCAGGIRSLAADYNIKSDGQAFIKASTVESAAKVSAQLTDIKPLSGKSVGNVKVLGPDTDEASLPGGCAVYIVSADIAVLLQVSSQITDIDAEIKKITTKLQKTGIAITKQQELLVREGFEKVSDVVQAAEKKKLADYEAAKENFKKTLEQFSKLKLGDGAEAKA</sequence>
<dbReference type="PANTHER" id="PTHR11946">
    <property type="entry name" value="VALYL-TRNA SYNTHETASES"/>
    <property type="match status" value="1"/>
</dbReference>
<dbReference type="Gene3D" id="1.10.730.10">
    <property type="entry name" value="Isoleucyl-tRNA Synthetase, Domain 1"/>
    <property type="match status" value="1"/>
</dbReference>
<keyword evidence="8 14" id="KW-0067">ATP-binding</keyword>
<evidence type="ECO:0000256" key="14">
    <source>
        <dbReference type="RuleBase" id="RU363035"/>
    </source>
</evidence>
<accession>A0AAJ0HVI2</accession>
<evidence type="ECO:0000256" key="9">
    <source>
        <dbReference type="ARBA" id="ARBA00022917"/>
    </source>
</evidence>